<sequence length="132" mass="14714">MEDNLLPILTVRLSDGNLLFMASRKGGGSFVISSLEYEQGEDRNDLYGEIGKKVIAYFDMLQGSEEEAFGAITLDDLLTKINGLNLNSSIEELLKIENQLKMLALDGNDFASAYLEGEWRSVKRKFLLNKSG</sequence>
<gene>
    <name evidence="1" type="ORF">ACFSPV_00015</name>
</gene>
<reference evidence="2" key="1">
    <citation type="journal article" date="2019" name="Int. J. Syst. Evol. Microbiol.">
        <title>The Global Catalogue of Microorganisms (GCM) 10K type strain sequencing project: providing services to taxonomists for standard genome sequencing and annotation.</title>
        <authorList>
            <consortium name="The Broad Institute Genomics Platform"/>
            <consortium name="The Broad Institute Genome Sequencing Center for Infectious Disease"/>
            <person name="Wu L."/>
            <person name="Ma J."/>
        </authorList>
    </citation>
    <scope>NUCLEOTIDE SEQUENCE [LARGE SCALE GENOMIC DNA]</scope>
    <source>
        <strain evidence="2">CCUG 62793</strain>
    </source>
</reference>
<dbReference type="RefSeq" id="WP_183020311.1">
    <property type="nucleotide sequence ID" value="NZ_JBHSIH010000001.1"/>
</dbReference>
<organism evidence="1 2">
    <name type="scientific">Delftia deserti</name>
    <dbReference type="NCBI Taxonomy" id="1651218"/>
    <lineage>
        <taxon>Bacteria</taxon>
        <taxon>Pseudomonadati</taxon>
        <taxon>Pseudomonadota</taxon>
        <taxon>Betaproteobacteria</taxon>
        <taxon>Burkholderiales</taxon>
        <taxon>Comamonadaceae</taxon>
        <taxon>Delftia</taxon>
    </lineage>
</organism>
<protein>
    <submittedName>
        <fullName evidence="1">Uncharacterized protein</fullName>
    </submittedName>
</protein>
<evidence type="ECO:0000313" key="2">
    <source>
        <dbReference type="Proteomes" id="UP001597287"/>
    </source>
</evidence>
<keyword evidence="2" id="KW-1185">Reference proteome</keyword>
<dbReference type="Proteomes" id="UP001597287">
    <property type="component" value="Unassembled WGS sequence"/>
</dbReference>
<name>A0ABW5EH75_9BURK</name>
<dbReference type="EMBL" id="JBHUIG010000001">
    <property type="protein sequence ID" value="MFD2317086.1"/>
    <property type="molecule type" value="Genomic_DNA"/>
</dbReference>
<proteinExistence type="predicted"/>
<comment type="caution">
    <text evidence="1">The sequence shown here is derived from an EMBL/GenBank/DDBJ whole genome shotgun (WGS) entry which is preliminary data.</text>
</comment>
<accession>A0ABW5EH75</accession>
<evidence type="ECO:0000313" key="1">
    <source>
        <dbReference type="EMBL" id="MFD2317086.1"/>
    </source>
</evidence>